<dbReference type="SUPFAM" id="SSF47923">
    <property type="entry name" value="Ypt/Rab-GAP domain of gyp1p"/>
    <property type="match status" value="2"/>
</dbReference>
<dbReference type="Gene3D" id="1.10.472.80">
    <property type="entry name" value="Ypt/Rab-GAP domain of gyp1p, domain 3"/>
    <property type="match status" value="1"/>
</dbReference>
<feature type="compositionally biased region" description="Polar residues" evidence="2">
    <location>
        <begin position="695"/>
        <end position="705"/>
    </location>
</feature>
<dbReference type="PANTHER" id="PTHR22957">
    <property type="entry name" value="TBC1 DOMAIN FAMILY MEMBER GTPASE-ACTIVATING PROTEIN"/>
    <property type="match status" value="1"/>
</dbReference>
<dbReference type="PANTHER" id="PTHR22957:SF337">
    <property type="entry name" value="TBC1 DOMAIN FAMILY MEMBER 5"/>
    <property type="match status" value="1"/>
</dbReference>
<dbReference type="InterPro" id="IPR000195">
    <property type="entry name" value="Rab-GAP-TBC_dom"/>
</dbReference>
<dbReference type="Pfam" id="PF00566">
    <property type="entry name" value="RabGAP-TBC"/>
    <property type="match status" value="2"/>
</dbReference>
<gene>
    <name evidence="4" type="ORF">P879_03004</name>
</gene>
<proteinExistence type="predicted"/>
<dbReference type="PROSITE" id="PS50086">
    <property type="entry name" value="TBC_RABGAP"/>
    <property type="match status" value="1"/>
</dbReference>
<dbReference type="OrthoDB" id="27140at2759"/>
<feature type="domain" description="Rab-GAP TBC" evidence="3">
    <location>
        <begin position="120"/>
        <end position="401"/>
    </location>
</feature>
<keyword evidence="5" id="KW-1185">Reference proteome</keyword>
<evidence type="ECO:0000256" key="1">
    <source>
        <dbReference type="ARBA" id="ARBA00022468"/>
    </source>
</evidence>
<evidence type="ECO:0000313" key="4">
    <source>
        <dbReference type="EMBL" id="KAF8566792.1"/>
    </source>
</evidence>
<feature type="compositionally biased region" description="Basic and acidic residues" evidence="2">
    <location>
        <begin position="753"/>
        <end position="763"/>
    </location>
</feature>
<dbReference type="Proteomes" id="UP000699462">
    <property type="component" value="Unassembled WGS sequence"/>
</dbReference>
<dbReference type="InterPro" id="IPR035969">
    <property type="entry name" value="Rab-GAP_TBC_sf"/>
</dbReference>
<dbReference type="Gene3D" id="1.10.8.270">
    <property type="entry name" value="putative rabgap domain of human tbc1 domain family member 14 like domains"/>
    <property type="match status" value="1"/>
</dbReference>
<dbReference type="GO" id="GO:0005737">
    <property type="term" value="C:cytoplasm"/>
    <property type="evidence" value="ECO:0007669"/>
    <property type="project" value="UniProtKB-ARBA"/>
</dbReference>
<protein>
    <recommendedName>
        <fullName evidence="3">Rab-GAP TBC domain-containing protein</fullName>
    </recommendedName>
</protein>
<evidence type="ECO:0000259" key="3">
    <source>
        <dbReference type="PROSITE" id="PS50086"/>
    </source>
</evidence>
<keyword evidence="1" id="KW-0343">GTPase activation</keyword>
<dbReference type="GO" id="GO:0005096">
    <property type="term" value="F:GTPase activator activity"/>
    <property type="evidence" value="ECO:0007669"/>
    <property type="project" value="UniProtKB-KW"/>
</dbReference>
<dbReference type="FunFam" id="1.10.8.270:FF:000011">
    <property type="entry name" value="TBC1 domain family member 5"/>
    <property type="match status" value="1"/>
</dbReference>
<feature type="region of interest" description="Disordered" evidence="2">
    <location>
        <begin position="689"/>
        <end position="763"/>
    </location>
</feature>
<comment type="caution">
    <text evidence="4">The sequence shown here is derived from an EMBL/GenBank/DDBJ whole genome shotgun (WGS) entry which is preliminary data.</text>
</comment>
<dbReference type="SMART" id="SM00164">
    <property type="entry name" value="TBC"/>
    <property type="match status" value="1"/>
</dbReference>
<dbReference type="EMBL" id="JTDF01004619">
    <property type="protein sequence ID" value="KAF8566792.1"/>
    <property type="molecule type" value="Genomic_DNA"/>
</dbReference>
<sequence>MQNCCHSDQESITGKPEMVEHERTEEEYIERGFDCLLGPTLAQLDEYLNKQTEVTSSGNIDKEPWNGPPSEQSIWIESCSSEGLYEKEWARLFGPDYGESFQMGYISSSELQNRAFTGALRACPFRSIYWRIYLGLLSLEIRQWDASLERYRKRFNEIDTQANRNPRFQNDSDHPLSGDQFSLWRNYFHARDSKRLIGQDVDRTFPTVGYFRDPKVRDAMINVLYCYTEEYKFSYKQGMHEVLAPVFFVLQWDMTAFRKACELNKISEGLQKQLANLFDEDYIEADVFTVFSQIMYPLQNWYSLDGTSHTQTRPNTISTLDVPRLFLPTQRFCFSPTPVITYLRDIHHNLLQKVNPKLYNHLEQLEISPALFGVRWVRLLFGHEFSLSKLLYIWDCIFAVAQNFAFVPCMYVAMLNHLSPQLLNLAFSDCLSLLMRFPPDVDITRLIQNALHLYNPLVYPVLSDGMTKVRPNVKSKIANRGKGLFTTVGRTKSLRADEMEHLRRSHSAIRRKTILDFPSLNTSKGTSRSTLSLQLAAGFGRDIADGIRSAFSGVATPVQQNPRVIHSPKTSQKLLSPCSQICTQQQEKVDKLYSKCVEALETCSAHVDVALWQMTEGGGASRQLVFGSLQDKHFEMLPQSPSGFATQVDRLRLIRQELKRVHNLVDQIMLLTGYTVRLPIDSQQVLQEKTDQIKNESTPSGNTERLGSIKYKEDEQNLNGRQQQKQQEHDTVEQSDNPYRAPGSTIQMQQLFRQKETPELSNR</sequence>
<reference evidence="4 5" key="1">
    <citation type="submission" date="2019-07" db="EMBL/GenBank/DDBJ databases">
        <title>Annotation for the trematode Paragonimus westermani.</title>
        <authorList>
            <person name="Choi Y.-J."/>
        </authorList>
    </citation>
    <scope>NUCLEOTIDE SEQUENCE [LARGE SCALE GENOMIC DNA]</scope>
    <source>
        <strain evidence="4">180907_Pwestermani</strain>
    </source>
</reference>
<evidence type="ECO:0000256" key="2">
    <source>
        <dbReference type="SAM" id="MobiDB-lite"/>
    </source>
</evidence>
<organism evidence="4 5">
    <name type="scientific">Paragonimus westermani</name>
    <dbReference type="NCBI Taxonomy" id="34504"/>
    <lineage>
        <taxon>Eukaryota</taxon>
        <taxon>Metazoa</taxon>
        <taxon>Spiralia</taxon>
        <taxon>Lophotrochozoa</taxon>
        <taxon>Platyhelminthes</taxon>
        <taxon>Trematoda</taxon>
        <taxon>Digenea</taxon>
        <taxon>Plagiorchiida</taxon>
        <taxon>Troglotremata</taxon>
        <taxon>Troglotrematidae</taxon>
        <taxon>Paragonimus</taxon>
    </lineage>
</organism>
<dbReference type="AlphaFoldDB" id="A0A8T0DHE5"/>
<accession>A0A8T0DHE5</accession>
<dbReference type="FunFam" id="1.10.472.80:FF:000038">
    <property type="entry name" value="TBC1 domain family member 5"/>
    <property type="match status" value="1"/>
</dbReference>
<name>A0A8T0DHE5_9TREM</name>
<evidence type="ECO:0000313" key="5">
    <source>
        <dbReference type="Proteomes" id="UP000699462"/>
    </source>
</evidence>